<dbReference type="GO" id="GO:0046653">
    <property type="term" value="P:tetrahydrofolate metabolic process"/>
    <property type="evidence" value="ECO:0007669"/>
    <property type="project" value="TreeGrafter"/>
</dbReference>
<dbReference type="Proteomes" id="UP000199029">
    <property type="component" value="Unassembled WGS sequence"/>
</dbReference>
<dbReference type="Pfam" id="PF02310">
    <property type="entry name" value="B12-binding"/>
    <property type="match status" value="1"/>
</dbReference>
<sequence length="370" mass="39927">MPTNDILRERVAQRLYKELETLAEYAANQQPIASRANADEPADSTQPSDNEVYRQYILALANAVLMASPALFDAHALQVSQQQGRQATIEQIAAVRKAVLLRLSVGEYVVVASTLSAATIALTAAAEPEPVSSEHDEPSAGVGRFDGITKKYLSLLLASNRVGAQRLVLEEAESGTDVRDLYLHVLQPAQREVGNLWHSSTITVAQEHYCTAATASLMAQLQPYFQRTPRNGHRLLAACVAGDLHTLGLQMVADFLEYEGWEVCYLGASTPLDSIRRMAAEQGVDLLLTAASMPHHVPLLSELVAALRRDAITRHVKVLVGGRPFAQDAALWESTGADAWASNAEEAVAVVQGLFAQEKKPAQASSAITA</sequence>
<evidence type="ECO:0000256" key="1">
    <source>
        <dbReference type="ARBA" id="ARBA00022723"/>
    </source>
</evidence>
<evidence type="ECO:0000313" key="4">
    <source>
        <dbReference type="EMBL" id="SFQ00428.1"/>
    </source>
</evidence>
<dbReference type="AlphaFoldDB" id="A0A1I5UYZ3"/>
<dbReference type="InterPro" id="IPR036724">
    <property type="entry name" value="Cobalamin-bd_sf"/>
</dbReference>
<gene>
    <name evidence="4" type="ORF">SAMN04515668_1128</name>
</gene>
<dbReference type="GO" id="GO:0050667">
    <property type="term" value="P:homocysteine metabolic process"/>
    <property type="evidence" value="ECO:0007669"/>
    <property type="project" value="TreeGrafter"/>
</dbReference>
<dbReference type="GO" id="GO:0005829">
    <property type="term" value="C:cytosol"/>
    <property type="evidence" value="ECO:0007669"/>
    <property type="project" value="TreeGrafter"/>
</dbReference>
<organism evidence="4 5">
    <name type="scientific">Hymenobacter arizonensis</name>
    <name type="common">Siccationidurans arizonensis</name>
    <dbReference type="NCBI Taxonomy" id="1227077"/>
    <lineage>
        <taxon>Bacteria</taxon>
        <taxon>Pseudomonadati</taxon>
        <taxon>Bacteroidota</taxon>
        <taxon>Cytophagia</taxon>
        <taxon>Cytophagales</taxon>
        <taxon>Hymenobacteraceae</taxon>
        <taxon>Hymenobacter</taxon>
    </lineage>
</organism>
<evidence type="ECO:0000313" key="5">
    <source>
        <dbReference type="Proteomes" id="UP000199029"/>
    </source>
</evidence>
<dbReference type="InterPro" id="IPR036594">
    <property type="entry name" value="Meth_synthase_dom"/>
</dbReference>
<dbReference type="GO" id="GO:0008705">
    <property type="term" value="F:methionine synthase activity"/>
    <property type="evidence" value="ECO:0007669"/>
    <property type="project" value="TreeGrafter"/>
</dbReference>
<dbReference type="InterPro" id="IPR050554">
    <property type="entry name" value="Met_Synthase/Corrinoid"/>
</dbReference>
<dbReference type="Gene3D" id="1.10.1240.10">
    <property type="entry name" value="Methionine synthase domain"/>
    <property type="match status" value="1"/>
</dbReference>
<dbReference type="PANTHER" id="PTHR45833:SF1">
    <property type="entry name" value="METHIONINE SYNTHASE"/>
    <property type="match status" value="1"/>
</dbReference>
<dbReference type="PROSITE" id="PS51332">
    <property type="entry name" value="B12_BINDING"/>
    <property type="match status" value="1"/>
</dbReference>
<keyword evidence="5" id="KW-1185">Reference proteome</keyword>
<dbReference type="GO" id="GO:0031419">
    <property type="term" value="F:cobalamin binding"/>
    <property type="evidence" value="ECO:0007669"/>
    <property type="project" value="InterPro"/>
</dbReference>
<dbReference type="PANTHER" id="PTHR45833">
    <property type="entry name" value="METHIONINE SYNTHASE"/>
    <property type="match status" value="1"/>
</dbReference>
<dbReference type="Gene3D" id="3.40.50.280">
    <property type="entry name" value="Cobalamin-binding domain"/>
    <property type="match status" value="1"/>
</dbReference>
<dbReference type="InterPro" id="IPR006158">
    <property type="entry name" value="Cobalamin-bd"/>
</dbReference>
<dbReference type="STRING" id="1227077.SAMN04515668_1128"/>
<protein>
    <submittedName>
        <fullName evidence="4">Methanogenic corrinoid protein MtbC1</fullName>
    </submittedName>
</protein>
<dbReference type="InterPro" id="IPR003759">
    <property type="entry name" value="Cbl-bd_cap"/>
</dbReference>
<keyword evidence="1" id="KW-0479">Metal-binding</keyword>
<accession>A0A1I5UYZ3</accession>
<name>A0A1I5UYZ3_HYMAR</name>
<feature type="domain" description="B12-binding" evidence="3">
    <location>
        <begin position="232"/>
        <end position="362"/>
    </location>
</feature>
<evidence type="ECO:0000259" key="3">
    <source>
        <dbReference type="PROSITE" id="PS51332"/>
    </source>
</evidence>
<evidence type="ECO:0000256" key="2">
    <source>
        <dbReference type="ARBA" id="ARBA00023285"/>
    </source>
</evidence>
<reference evidence="5" key="1">
    <citation type="submission" date="2016-10" db="EMBL/GenBank/DDBJ databases">
        <authorList>
            <person name="Varghese N."/>
            <person name="Submissions S."/>
        </authorList>
    </citation>
    <scope>NUCLEOTIDE SEQUENCE [LARGE SCALE GENOMIC DNA]</scope>
    <source>
        <strain evidence="5">OR362-8,ATCC BAA-1266,JCM 13504</strain>
    </source>
</reference>
<dbReference type="SUPFAM" id="SSF52242">
    <property type="entry name" value="Cobalamin (vitamin B12)-binding domain"/>
    <property type="match status" value="1"/>
</dbReference>
<dbReference type="EMBL" id="FOXS01000001">
    <property type="protein sequence ID" value="SFQ00428.1"/>
    <property type="molecule type" value="Genomic_DNA"/>
</dbReference>
<proteinExistence type="predicted"/>
<dbReference type="Pfam" id="PF02607">
    <property type="entry name" value="B12-binding_2"/>
    <property type="match status" value="1"/>
</dbReference>
<keyword evidence="2" id="KW-0170">Cobalt</keyword>
<dbReference type="GO" id="GO:0046872">
    <property type="term" value="F:metal ion binding"/>
    <property type="evidence" value="ECO:0007669"/>
    <property type="project" value="UniProtKB-KW"/>
</dbReference>